<dbReference type="PIRSF" id="PIRSF000429">
    <property type="entry name" value="Ac-CoA_Ac_transf"/>
    <property type="match status" value="1"/>
</dbReference>
<dbReference type="Pfam" id="PF00108">
    <property type="entry name" value="Thiolase_N"/>
    <property type="match status" value="1"/>
</dbReference>
<dbReference type="PANTHER" id="PTHR43365">
    <property type="entry name" value="BLR7806 PROTEIN"/>
    <property type="match status" value="1"/>
</dbReference>
<dbReference type="EMBL" id="JAVRHS010000004">
    <property type="protein sequence ID" value="MDT0576015.1"/>
    <property type="molecule type" value="Genomic_DNA"/>
</dbReference>
<feature type="domain" description="Thiolase C-terminal" evidence="7">
    <location>
        <begin position="281"/>
        <end position="402"/>
    </location>
</feature>
<keyword evidence="5" id="KW-0812">Transmembrane</keyword>
<dbReference type="InterPro" id="IPR020616">
    <property type="entry name" value="Thiolase_N"/>
</dbReference>
<dbReference type="RefSeq" id="WP_311340591.1">
    <property type="nucleotide sequence ID" value="NZ_JAVRHS010000004.1"/>
</dbReference>
<dbReference type="CDD" id="cd00751">
    <property type="entry name" value="thiolase"/>
    <property type="match status" value="1"/>
</dbReference>
<dbReference type="GO" id="GO:0003985">
    <property type="term" value="F:acetyl-CoA C-acetyltransferase activity"/>
    <property type="evidence" value="ECO:0007669"/>
    <property type="project" value="UniProtKB-EC"/>
</dbReference>
<keyword evidence="2 4" id="KW-0808">Transferase</keyword>
<dbReference type="InterPro" id="IPR020610">
    <property type="entry name" value="Thiolase_AS"/>
</dbReference>
<protein>
    <submittedName>
        <fullName evidence="8">Acetyl-CoA C-acetyltransferase</fullName>
        <ecNumber evidence="8">2.3.1.9</ecNumber>
    </submittedName>
</protein>
<dbReference type="InterPro" id="IPR020617">
    <property type="entry name" value="Thiolase_C"/>
</dbReference>
<evidence type="ECO:0000259" key="7">
    <source>
        <dbReference type="Pfam" id="PF02803"/>
    </source>
</evidence>
<dbReference type="Pfam" id="PF02803">
    <property type="entry name" value="Thiolase_C"/>
    <property type="match status" value="1"/>
</dbReference>
<dbReference type="InterPro" id="IPR016039">
    <property type="entry name" value="Thiolase-like"/>
</dbReference>
<dbReference type="InterPro" id="IPR002155">
    <property type="entry name" value="Thiolase"/>
</dbReference>
<name>A0ABU2ZHZ7_9SPHN</name>
<dbReference type="NCBIfam" id="TIGR01930">
    <property type="entry name" value="AcCoA-C-Actrans"/>
    <property type="match status" value="1"/>
</dbReference>
<dbReference type="EC" id="2.3.1.9" evidence="8"/>
<dbReference type="InterPro" id="IPR020615">
    <property type="entry name" value="Thiolase_acyl_enz_int_AS"/>
</dbReference>
<feature type="domain" description="Thiolase N-terminal" evidence="6">
    <location>
        <begin position="4"/>
        <end position="232"/>
    </location>
</feature>
<evidence type="ECO:0000256" key="5">
    <source>
        <dbReference type="SAM" id="Phobius"/>
    </source>
</evidence>
<dbReference type="PROSITE" id="PS00098">
    <property type="entry name" value="THIOLASE_1"/>
    <property type="match status" value="1"/>
</dbReference>
<proteinExistence type="inferred from homology"/>
<evidence type="ECO:0000313" key="8">
    <source>
        <dbReference type="EMBL" id="MDT0576015.1"/>
    </source>
</evidence>
<reference evidence="8 9" key="1">
    <citation type="submission" date="2023-09" db="EMBL/GenBank/DDBJ databases">
        <authorList>
            <person name="Rey-Velasco X."/>
        </authorList>
    </citation>
    <scope>NUCLEOTIDE SEQUENCE [LARGE SCALE GENOMIC DNA]</scope>
    <source>
        <strain evidence="8 9">F390</strain>
    </source>
</reference>
<gene>
    <name evidence="8" type="ORF">RM533_07425</name>
</gene>
<accession>A0ABU2ZHZ7</accession>
<feature type="transmembrane region" description="Helical" evidence="5">
    <location>
        <begin position="381"/>
        <end position="400"/>
    </location>
</feature>
<dbReference type="PANTHER" id="PTHR43365:SF1">
    <property type="entry name" value="ACETYL-COA C-ACYLTRANSFERASE"/>
    <property type="match status" value="1"/>
</dbReference>
<evidence type="ECO:0000256" key="2">
    <source>
        <dbReference type="ARBA" id="ARBA00022679"/>
    </source>
</evidence>
<dbReference type="Proteomes" id="UP001259803">
    <property type="component" value="Unassembled WGS sequence"/>
</dbReference>
<dbReference type="SUPFAM" id="SSF53901">
    <property type="entry name" value="Thiolase-like"/>
    <property type="match status" value="2"/>
</dbReference>
<evidence type="ECO:0000313" key="9">
    <source>
        <dbReference type="Proteomes" id="UP001259803"/>
    </source>
</evidence>
<evidence type="ECO:0000259" key="6">
    <source>
        <dbReference type="Pfam" id="PF00108"/>
    </source>
</evidence>
<dbReference type="PROSITE" id="PS00099">
    <property type="entry name" value="THIOLASE_3"/>
    <property type="match status" value="1"/>
</dbReference>
<dbReference type="PROSITE" id="PS00737">
    <property type="entry name" value="THIOLASE_2"/>
    <property type="match status" value="1"/>
</dbReference>
<evidence type="ECO:0000256" key="1">
    <source>
        <dbReference type="ARBA" id="ARBA00010982"/>
    </source>
</evidence>
<organism evidence="8 9">
    <name type="scientific">Croceicoccus esteveae</name>
    <dbReference type="NCBI Taxonomy" id="3075597"/>
    <lineage>
        <taxon>Bacteria</taxon>
        <taxon>Pseudomonadati</taxon>
        <taxon>Pseudomonadota</taxon>
        <taxon>Alphaproteobacteria</taxon>
        <taxon>Sphingomonadales</taxon>
        <taxon>Erythrobacteraceae</taxon>
        <taxon>Croceicoccus</taxon>
    </lineage>
</organism>
<comment type="similarity">
    <text evidence="1 4">Belongs to the thiolase-like superfamily. Thiolase family.</text>
</comment>
<sequence>MRDVFIFDHVRTPRGRGKPDGGLHEATPVELSRQLMVALKTRNDLPADSVDEVVMGTVTTAGEQGATLPRIAPVLAGFADSTPGLQINRACASALEAVSIVAAKIGCGMADMAIAGGVESMSRIPMGSDGGGPHGVDPRVSFERPFVMQGVSADLLANLNGYSRDDLDAYALASQQRAAQAWDEGRFDGSIVPVVDVMGTVLLDRDEHLRPDTTMQSLGALPPAFAKIGETMGFDAVAVQHYPQIDRIEHVHTAATSSGIVDGAGLMLIGSAEAGDRIGRKPRARIRSFVSMGSEPVLMLDGPTPVCRRALATAGLEASDIELWELNEAFAAVPLRLMDTMNVPHDRMNVNGGAIAMGHPLGATGAMIAGTLIDEMERRGLGLGLVTLCAAGGMGIAMVLERV</sequence>
<evidence type="ECO:0000256" key="4">
    <source>
        <dbReference type="RuleBase" id="RU003557"/>
    </source>
</evidence>
<evidence type="ECO:0000256" key="3">
    <source>
        <dbReference type="ARBA" id="ARBA00023315"/>
    </source>
</evidence>
<keyword evidence="9" id="KW-1185">Reference proteome</keyword>
<keyword evidence="3 4" id="KW-0012">Acyltransferase</keyword>
<dbReference type="NCBIfam" id="NF006090">
    <property type="entry name" value="PRK08242.1"/>
    <property type="match status" value="1"/>
</dbReference>
<keyword evidence="5" id="KW-0472">Membrane</keyword>
<keyword evidence="5" id="KW-1133">Transmembrane helix</keyword>
<dbReference type="InterPro" id="IPR020613">
    <property type="entry name" value="Thiolase_CS"/>
</dbReference>
<dbReference type="Gene3D" id="3.40.47.10">
    <property type="match status" value="2"/>
</dbReference>
<comment type="caution">
    <text evidence="8">The sequence shown here is derived from an EMBL/GenBank/DDBJ whole genome shotgun (WGS) entry which is preliminary data.</text>
</comment>